<dbReference type="Proteomes" id="UP000240708">
    <property type="component" value="Unassembled WGS sequence"/>
</dbReference>
<accession>A0A2P8DX10</accession>
<reference evidence="2 3" key="1">
    <citation type="submission" date="2018-03" db="EMBL/GenBank/DDBJ databases">
        <title>Genomic Encyclopedia of Archaeal and Bacterial Type Strains, Phase II (KMG-II): from individual species to whole genera.</title>
        <authorList>
            <person name="Goeker M."/>
        </authorList>
    </citation>
    <scope>NUCLEOTIDE SEQUENCE [LARGE SCALE GENOMIC DNA]</scope>
    <source>
        <strain evidence="2 3">DSM 28057</strain>
    </source>
</reference>
<dbReference type="AlphaFoldDB" id="A0A2P8DX10"/>
<gene>
    <name evidence="2" type="ORF">CLV48_11294</name>
</gene>
<dbReference type="RefSeq" id="WP_106568581.1">
    <property type="nucleotide sequence ID" value="NZ_JAUVYL010000101.1"/>
</dbReference>
<feature type="chain" id="PRO_5015188017" evidence="1">
    <location>
        <begin position="24"/>
        <end position="224"/>
    </location>
</feature>
<protein>
    <submittedName>
        <fullName evidence="2">Uncharacterized protein</fullName>
    </submittedName>
</protein>
<comment type="caution">
    <text evidence="2">The sequence shown here is derived from an EMBL/GenBank/DDBJ whole genome shotgun (WGS) entry which is preliminary data.</text>
</comment>
<evidence type="ECO:0000313" key="2">
    <source>
        <dbReference type="EMBL" id="PSL01751.1"/>
    </source>
</evidence>
<sequence length="224" mass="25430">MRKFSLSLLVLLLIGGLGNQSVAQLQLLRDQVSGNPVMANPNPDVNGTPYWSGFEEGKIIFSEKDTVENLMIAFNAFNHTLVYQVERDLVAYTPGKISGFILQSKSNPQLFRSGYNIPNIGPNRFVEILVDGKYTLVSHKFKRITDDPGAAYGAQRAKAFVNAEDLYVYKEGQPFLWRAKKKNLIEFFGNEGYQKINQFADTYNLDLKAKSDIRRLIHFLNQEK</sequence>
<feature type="signal peptide" evidence="1">
    <location>
        <begin position="1"/>
        <end position="23"/>
    </location>
</feature>
<dbReference type="OrthoDB" id="822766at2"/>
<evidence type="ECO:0000256" key="1">
    <source>
        <dbReference type="SAM" id="SignalP"/>
    </source>
</evidence>
<evidence type="ECO:0000313" key="3">
    <source>
        <dbReference type="Proteomes" id="UP000240708"/>
    </source>
</evidence>
<name>A0A2P8DX10_9BACT</name>
<organism evidence="2 3">
    <name type="scientific">Cecembia rubra</name>
    <dbReference type="NCBI Taxonomy" id="1485585"/>
    <lineage>
        <taxon>Bacteria</taxon>
        <taxon>Pseudomonadati</taxon>
        <taxon>Bacteroidota</taxon>
        <taxon>Cytophagia</taxon>
        <taxon>Cytophagales</taxon>
        <taxon>Cyclobacteriaceae</taxon>
        <taxon>Cecembia</taxon>
    </lineage>
</organism>
<dbReference type="EMBL" id="PYGF01000012">
    <property type="protein sequence ID" value="PSL01751.1"/>
    <property type="molecule type" value="Genomic_DNA"/>
</dbReference>
<keyword evidence="3" id="KW-1185">Reference proteome</keyword>
<keyword evidence="1" id="KW-0732">Signal</keyword>
<proteinExistence type="predicted"/>